<dbReference type="Proteomes" id="UP000773614">
    <property type="component" value="Unassembled WGS sequence"/>
</dbReference>
<sequence length="341" mass="37822">MRFGLFGNATAARVGPDVDSSYGYRDFVEYNIEAEALGYHSTFVVEHHFTGYGQVSASMNMLTWLGAKTSTIRLGTAVLVLPWHNPVLIAEQAATIDLLSGGRLDFGVGKGYRHNEFVGFCIPMEEAGDRFNESVDVILKAWTSADRFSHEGKYWRFEDIVVEPPTAQQPHPPLWMGAGSPESIAQVAERGFNLLLDQFATIEVIGERVAFFKAECEKRGRTFDPMQVAVARALNVSNSKEEKDAALEKRRVAQQRLTKISQRPDGNNKASILNFADTREASEESALYGTPDEIAAKLERLQRLGVEYVLVTTGGNRDTLRRFAADLMPHFDAAPAMRAAE</sequence>
<dbReference type="RefSeq" id="WP_161140004.1">
    <property type="nucleotide sequence ID" value="NZ_SPKJ01000019.1"/>
</dbReference>
<evidence type="ECO:0000256" key="1">
    <source>
        <dbReference type="ARBA" id="ARBA00022630"/>
    </source>
</evidence>
<name>A0A964T3A3_9HYPH</name>
<organism evidence="6 7">
    <name type="scientific">Propylenella binzhouense</name>
    <dbReference type="NCBI Taxonomy" id="2555902"/>
    <lineage>
        <taxon>Bacteria</taxon>
        <taxon>Pseudomonadati</taxon>
        <taxon>Pseudomonadota</taxon>
        <taxon>Alphaproteobacteria</taxon>
        <taxon>Hyphomicrobiales</taxon>
        <taxon>Propylenellaceae</taxon>
        <taxon>Propylenella</taxon>
    </lineage>
</organism>
<dbReference type="PANTHER" id="PTHR42847:SF4">
    <property type="entry name" value="ALKANESULFONATE MONOOXYGENASE-RELATED"/>
    <property type="match status" value="1"/>
</dbReference>
<keyword evidence="2" id="KW-0288">FMN</keyword>
<reference evidence="6" key="1">
    <citation type="submission" date="2019-03" db="EMBL/GenBank/DDBJ databases">
        <title>Afifella sp. nov., isolated from activated sludge.</title>
        <authorList>
            <person name="Li Q."/>
            <person name="Liu Y."/>
        </authorList>
    </citation>
    <scope>NUCLEOTIDE SEQUENCE</scope>
    <source>
        <strain evidence="6">L72</strain>
    </source>
</reference>
<comment type="caution">
    <text evidence="6">The sequence shown here is derived from an EMBL/GenBank/DDBJ whole genome shotgun (WGS) entry which is preliminary data.</text>
</comment>
<dbReference type="PANTHER" id="PTHR42847">
    <property type="entry name" value="ALKANESULFONATE MONOOXYGENASE"/>
    <property type="match status" value="1"/>
</dbReference>
<keyword evidence="4" id="KW-0503">Monooxygenase</keyword>
<dbReference type="GO" id="GO:0008726">
    <property type="term" value="F:alkanesulfonate monooxygenase activity"/>
    <property type="evidence" value="ECO:0007669"/>
    <property type="project" value="TreeGrafter"/>
</dbReference>
<dbReference type="InterPro" id="IPR036661">
    <property type="entry name" value="Luciferase-like_sf"/>
</dbReference>
<dbReference type="EMBL" id="SPKJ01000019">
    <property type="protein sequence ID" value="MYZ47653.1"/>
    <property type="molecule type" value="Genomic_DNA"/>
</dbReference>
<dbReference type="Pfam" id="PF00296">
    <property type="entry name" value="Bac_luciferase"/>
    <property type="match status" value="1"/>
</dbReference>
<dbReference type="SUPFAM" id="SSF51679">
    <property type="entry name" value="Bacterial luciferase-like"/>
    <property type="match status" value="1"/>
</dbReference>
<proteinExistence type="predicted"/>
<dbReference type="Gene3D" id="3.20.20.30">
    <property type="entry name" value="Luciferase-like domain"/>
    <property type="match status" value="1"/>
</dbReference>
<feature type="domain" description="Luciferase-like" evidence="5">
    <location>
        <begin position="6"/>
        <end position="307"/>
    </location>
</feature>
<dbReference type="InterPro" id="IPR011251">
    <property type="entry name" value="Luciferase-like_dom"/>
</dbReference>
<keyword evidence="7" id="KW-1185">Reference proteome</keyword>
<evidence type="ECO:0000256" key="3">
    <source>
        <dbReference type="ARBA" id="ARBA00023002"/>
    </source>
</evidence>
<dbReference type="OrthoDB" id="9804736at2"/>
<keyword evidence="3" id="KW-0560">Oxidoreductase</keyword>
<keyword evidence="1" id="KW-0285">Flavoprotein</keyword>
<evidence type="ECO:0000313" key="6">
    <source>
        <dbReference type="EMBL" id="MYZ47653.1"/>
    </source>
</evidence>
<evidence type="ECO:0000256" key="4">
    <source>
        <dbReference type="ARBA" id="ARBA00023033"/>
    </source>
</evidence>
<gene>
    <name evidence="6" type="ORF">E4O86_08000</name>
</gene>
<evidence type="ECO:0000313" key="7">
    <source>
        <dbReference type="Proteomes" id="UP000773614"/>
    </source>
</evidence>
<accession>A0A964T3A3</accession>
<dbReference type="AlphaFoldDB" id="A0A964T3A3"/>
<evidence type="ECO:0000259" key="5">
    <source>
        <dbReference type="Pfam" id="PF00296"/>
    </source>
</evidence>
<dbReference type="GO" id="GO:0046306">
    <property type="term" value="P:alkanesulfonate catabolic process"/>
    <property type="evidence" value="ECO:0007669"/>
    <property type="project" value="TreeGrafter"/>
</dbReference>
<evidence type="ECO:0000256" key="2">
    <source>
        <dbReference type="ARBA" id="ARBA00022643"/>
    </source>
</evidence>
<dbReference type="InterPro" id="IPR050172">
    <property type="entry name" value="SsuD_RutA_monooxygenase"/>
</dbReference>
<protein>
    <submittedName>
        <fullName evidence="6">LLM class flavin-dependent oxidoreductase</fullName>
    </submittedName>
</protein>